<dbReference type="GO" id="GO:0046327">
    <property type="term" value="P:glycerol biosynthetic process from pyruvate"/>
    <property type="evidence" value="ECO:0007669"/>
    <property type="project" value="TreeGrafter"/>
</dbReference>
<evidence type="ECO:0000256" key="13">
    <source>
        <dbReference type="ARBA" id="ARBA00072283"/>
    </source>
</evidence>
<dbReference type="GO" id="GO:0042594">
    <property type="term" value="P:response to starvation"/>
    <property type="evidence" value="ECO:0007669"/>
    <property type="project" value="TreeGrafter"/>
</dbReference>
<dbReference type="CDD" id="cd00819">
    <property type="entry name" value="PEPCK_GTP"/>
    <property type="match status" value="1"/>
</dbReference>
<proteinExistence type="inferred from homology"/>
<dbReference type="GO" id="GO:0071333">
    <property type="term" value="P:cellular response to glucose stimulus"/>
    <property type="evidence" value="ECO:0007669"/>
    <property type="project" value="TreeGrafter"/>
</dbReference>
<dbReference type="GO" id="GO:0004613">
    <property type="term" value="F:phosphoenolpyruvate carboxykinase (GTP) activity"/>
    <property type="evidence" value="ECO:0007669"/>
    <property type="project" value="UniProtKB-EC"/>
</dbReference>
<dbReference type="Gene3D" id="3.40.449.10">
    <property type="entry name" value="Phosphoenolpyruvate Carboxykinase, domain 1"/>
    <property type="match status" value="1"/>
</dbReference>
<dbReference type="GO" id="GO:0006094">
    <property type="term" value="P:gluconeogenesis"/>
    <property type="evidence" value="ECO:0007669"/>
    <property type="project" value="InterPro"/>
</dbReference>
<dbReference type="GO" id="GO:0006107">
    <property type="term" value="P:oxaloacetate metabolic process"/>
    <property type="evidence" value="ECO:0007669"/>
    <property type="project" value="TreeGrafter"/>
</dbReference>
<evidence type="ECO:0000313" key="16">
    <source>
        <dbReference type="EMBL" id="CAH0717771.1"/>
    </source>
</evidence>
<dbReference type="FunFam" id="3.40.449.10:FF:000003">
    <property type="entry name" value="Phosphoenolpyruvate carboxykinase, cytosolic [GTP]"/>
    <property type="match status" value="1"/>
</dbReference>
<keyword evidence="10" id="KW-0456">Lyase</keyword>
<reference evidence="16" key="1">
    <citation type="submission" date="2021-12" db="EMBL/GenBank/DDBJ databases">
        <authorList>
            <person name="Martin H S."/>
        </authorList>
    </citation>
    <scope>NUCLEOTIDE SEQUENCE</scope>
</reference>
<evidence type="ECO:0000256" key="4">
    <source>
        <dbReference type="ARBA" id="ARBA00012306"/>
    </source>
</evidence>
<dbReference type="GO" id="GO:0033993">
    <property type="term" value="P:response to lipid"/>
    <property type="evidence" value="ECO:0007669"/>
    <property type="project" value="TreeGrafter"/>
</dbReference>
<feature type="non-terminal residue" evidence="16">
    <location>
        <position position="637"/>
    </location>
</feature>
<feature type="domain" description="Phosphoenolpyruvate carboxykinase C-terminal P-loop" evidence="14">
    <location>
        <begin position="280"/>
        <end position="631"/>
    </location>
</feature>
<dbReference type="EMBL" id="OV170232">
    <property type="protein sequence ID" value="CAH0717771.1"/>
    <property type="molecule type" value="Genomic_DNA"/>
</dbReference>
<dbReference type="Gene3D" id="3.90.228.20">
    <property type="match status" value="1"/>
</dbReference>
<evidence type="ECO:0000256" key="9">
    <source>
        <dbReference type="ARBA" id="ARBA00023211"/>
    </source>
</evidence>
<evidence type="ECO:0000256" key="5">
    <source>
        <dbReference type="ARBA" id="ARBA00022723"/>
    </source>
</evidence>
<dbReference type="InterPro" id="IPR013035">
    <property type="entry name" value="PEP_carboxykinase_C"/>
</dbReference>
<dbReference type="GO" id="GO:0005829">
    <property type="term" value="C:cytosol"/>
    <property type="evidence" value="ECO:0007669"/>
    <property type="project" value="TreeGrafter"/>
</dbReference>
<dbReference type="InterPro" id="IPR018091">
    <property type="entry name" value="PEP_carboxykin_GTP_CS"/>
</dbReference>
<dbReference type="EC" id="4.1.1.32" evidence="4"/>
<evidence type="ECO:0000256" key="1">
    <source>
        <dbReference type="ARBA" id="ARBA00001936"/>
    </source>
</evidence>
<evidence type="ECO:0000256" key="6">
    <source>
        <dbReference type="ARBA" id="ARBA00022741"/>
    </source>
</evidence>
<dbReference type="PANTHER" id="PTHR11561">
    <property type="entry name" value="PHOSPHOENOLPYRUVATE CARBOXYKINASE"/>
    <property type="match status" value="1"/>
</dbReference>
<dbReference type="Pfam" id="PF17297">
    <property type="entry name" value="PEPCK_N"/>
    <property type="match status" value="1"/>
</dbReference>
<comment type="catalytic activity">
    <reaction evidence="11">
        <text>oxaloacetate + GTP = phosphoenolpyruvate + GDP + CO2</text>
        <dbReference type="Rhea" id="RHEA:10388"/>
        <dbReference type="ChEBI" id="CHEBI:16452"/>
        <dbReference type="ChEBI" id="CHEBI:16526"/>
        <dbReference type="ChEBI" id="CHEBI:37565"/>
        <dbReference type="ChEBI" id="CHEBI:58189"/>
        <dbReference type="ChEBI" id="CHEBI:58702"/>
        <dbReference type="EC" id="4.1.1.32"/>
    </reaction>
</comment>
<evidence type="ECO:0000256" key="12">
    <source>
        <dbReference type="ARBA" id="ARBA00058806"/>
    </source>
</evidence>
<evidence type="ECO:0000256" key="11">
    <source>
        <dbReference type="ARBA" id="ARBA00051400"/>
    </source>
</evidence>
<dbReference type="InterPro" id="IPR008209">
    <property type="entry name" value="PEP_carboxykinase_GTP"/>
</dbReference>
<dbReference type="SUPFAM" id="SSF68923">
    <property type="entry name" value="PEP carboxykinase N-terminal domain"/>
    <property type="match status" value="1"/>
</dbReference>
<protein>
    <recommendedName>
        <fullName evidence="13">Phosphoenolpyruvate carboxykinase [GTP]</fullName>
        <ecNumber evidence="4">4.1.1.32</ecNumber>
    </recommendedName>
</protein>
<dbReference type="GO" id="GO:0019543">
    <property type="term" value="P:propionate catabolic process"/>
    <property type="evidence" value="ECO:0007669"/>
    <property type="project" value="TreeGrafter"/>
</dbReference>
<dbReference type="FunFam" id="3.90.228.20:FF:000005">
    <property type="entry name" value="Phosphoenolpyruvate carboxykinase [GTP], mitochondrial"/>
    <property type="match status" value="1"/>
</dbReference>
<dbReference type="PROSITE" id="PS00505">
    <property type="entry name" value="PEPCK_GTP"/>
    <property type="match status" value="1"/>
</dbReference>
<keyword evidence="5" id="KW-0479">Metal-binding</keyword>
<dbReference type="NCBIfam" id="NF003253">
    <property type="entry name" value="PRK04210.1"/>
    <property type="match status" value="1"/>
</dbReference>
<evidence type="ECO:0000256" key="2">
    <source>
        <dbReference type="ARBA" id="ARBA00005796"/>
    </source>
</evidence>
<evidence type="ECO:0000259" key="15">
    <source>
        <dbReference type="Pfam" id="PF17297"/>
    </source>
</evidence>
<keyword evidence="7" id="KW-0210">Decarboxylase</keyword>
<keyword evidence="6" id="KW-0547">Nucleotide-binding</keyword>
<comment type="cofactor">
    <cofactor evidence="1">
        <name>Mn(2+)</name>
        <dbReference type="ChEBI" id="CHEBI:29035"/>
    </cofactor>
</comment>
<evidence type="ECO:0000256" key="3">
    <source>
        <dbReference type="ARBA" id="ARBA00011245"/>
    </source>
</evidence>
<dbReference type="HAMAP" id="MF_00452">
    <property type="entry name" value="PEPCK_GTP"/>
    <property type="match status" value="1"/>
</dbReference>
<dbReference type="PANTHER" id="PTHR11561:SF0">
    <property type="entry name" value="PHOSPHOENOLPYRUVATE CARBOXYKINASE [GTP]-RELATED"/>
    <property type="match status" value="1"/>
</dbReference>
<evidence type="ECO:0000256" key="10">
    <source>
        <dbReference type="ARBA" id="ARBA00023239"/>
    </source>
</evidence>
<dbReference type="Proteomes" id="UP000838878">
    <property type="component" value="Chromosome 12"/>
</dbReference>
<evidence type="ECO:0000256" key="7">
    <source>
        <dbReference type="ARBA" id="ARBA00022793"/>
    </source>
</evidence>
<dbReference type="PIRSF" id="PIRSF001348">
    <property type="entry name" value="PEP_carboxykinase_GTP"/>
    <property type="match status" value="1"/>
</dbReference>
<name>A0A8J9UCC5_9NEOP</name>
<dbReference type="InterPro" id="IPR035077">
    <property type="entry name" value="PEP_carboxykinase_GTP_C"/>
</dbReference>
<dbReference type="InterPro" id="IPR008210">
    <property type="entry name" value="PEP_carboxykinase_N"/>
</dbReference>
<dbReference type="OrthoDB" id="5841594at2759"/>
<dbReference type="SUPFAM" id="SSF53795">
    <property type="entry name" value="PEP carboxykinase-like"/>
    <property type="match status" value="1"/>
</dbReference>
<evidence type="ECO:0000313" key="17">
    <source>
        <dbReference type="Proteomes" id="UP000838878"/>
    </source>
</evidence>
<comment type="subunit">
    <text evidence="3">Monomer.</text>
</comment>
<feature type="domain" description="Phosphoenolpyruvate carboxykinase GTP-utilising N-terminal" evidence="15">
    <location>
        <begin position="54"/>
        <end position="276"/>
    </location>
</feature>
<dbReference type="GO" id="GO:0005525">
    <property type="term" value="F:GTP binding"/>
    <property type="evidence" value="ECO:0007669"/>
    <property type="project" value="UniProtKB-KW"/>
</dbReference>
<keyword evidence="9" id="KW-0464">Manganese</keyword>
<dbReference type="Gene3D" id="2.170.8.10">
    <property type="entry name" value="Phosphoenolpyruvate Carboxykinase, domain 2"/>
    <property type="match status" value="1"/>
</dbReference>
<dbReference type="AlphaFoldDB" id="A0A8J9UCC5"/>
<evidence type="ECO:0000256" key="8">
    <source>
        <dbReference type="ARBA" id="ARBA00023134"/>
    </source>
</evidence>
<comment type="function">
    <text evidence="12">Catalyzes the conversion of oxaloacetate (OAA) to phosphoenolpyruvate (PEP), the rate-limiting step in the metabolic pathway that produces glucose from lactate and other precursors derived from the citric acid cycle.</text>
</comment>
<dbReference type="GO" id="GO:0030145">
    <property type="term" value="F:manganese ion binding"/>
    <property type="evidence" value="ECO:0007669"/>
    <property type="project" value="TreeGrafter"/>
</dbReference>
<accession>A0A8J9UCC5</accession>
<dbReference type="Pfam" id="PF00821">
    <property type="entry name" value="PEPCK_GTP"/>
    <property type="match status" value="1"/>
</dbReference>
<gene>
    <name evidence="16" type="ORF">BINO364_LOCUS4339</name>
</gene>
<keyword evidence="17" id="KW-1185">Reference proteome</keyword>
<organism evidence="16 17">
    <name type="scientific">Brenthis ino</name>
    <name type="common">lesser marbled fritillary</name>
    <dbReference type="NCBI Taxonomy" id="405034"/>
    <lineage>
        <taxon>Eukaryota</taxon>
        <taxon>Metazoa</taxon>
        <taxon>Ecdysozoa</taxon>
        <taxon>Arthropoda</taxon>
        <taxon>Hexapoda</taxon>
        <taxon>Insecta</taxon>
        <taxon>Pterygota</taxon>
        <taxon>Neoptera</taxon>
        <taxon>Endopterygota</taxon>
        <taxon>Lepidoptera</taxon>
        <taxon>Glossata</taxon>
        <taxon>Ditrysia</taxon>
        <taxon>Papilionoidea</taxon>
        <taxon>Nymphalidae</taxon>
        <taxon>Heliconiinae</taxon>
        <taxon>Argynnini</taxon>
        <taxon>Brenthis</taxon>
    </lineage>
</organism>
<dbReference type="InterPro" id="IPR035078">
    <property type="entry name" value="PEP_carboxykinase_GTP_N"/>
</dbReference>
<sequence length="637" mass="70116">MLHFKVLPESYVTSSAKCAQIALGCNRAAHQAALRGVTKANPQLATLTPKVRAFVERSAALCEPEHVHVCDGSDAEASALLQLMQHQGTVKPLPKYENCWLTRTDPADVARVESRTFICSEHERDVVPVARAGQKSALGNYISPADYDKAVAERFPGCMRGRTMYVIPFSMGPLGSPLSKIGIEVTDSPYVVYSMRVMTRMGSKVLEALRKDEQFVRCLHAAGRAGQPAWPCDPARTIILHRPSDNEIISYGSGYGGNSLLGKKCLALRLGSVLAKKEGWLAEHMLIVGITDPKGRKRYIAAAFPSACGKTNLAMMTPTLPGYKVECVGDDIAWMKFDKNGVLRAINPENGFFGVAPGTSEATNPIAMASIFRNTVFTNVAETQDGGVWWEGMGEAPGILTDWKGQQWDSGKKTPAAHPNSRFCTPANQCPIIDSEWESAEGVPISAVLFGGRRPAGVPRVLEARDWPHAVFLGAAMRSEATAAAEHAGKVVMHDPFAMRPFFGYNFGQYLQHWLSMPRAGRQLPKVFHVNWFRKDEQGKFLWPGFGENSRVLEWVLRRVDGEPCHEATPLGLVPAAGALNTSGLDVDMDQLFSVPKDFWIKEADAIEKYFKEEVGEDLPNEMWEELNKLRTNIQQS</sequence>
<evidence type="ECO:0000259" key="14">
    <source>
        <dbReference type="Pfam" id="PF00821"/>
    </source>
</evidence>
<keyword evidence="8" id="KW-0342">GTP-binding</keyword>
<comment type="similarity">
    <text evidence="2">Belongs to the phosphoenolpyruvate carboxykinase [GTP] family.</text>
</comment>